<dbReference type="RefSeq" id="WP_018030311.1">
    <property type="nucleotide sequence ID" value="NZ_JBGYLT010000010.1"/>
</dbReference>
<keyword evidence="2" id="KW-1185">Reference proteome</keyword>
<accession>A0A2X3W5Q2</accession>
<dbReference type="Proteomes" id="UP000249495">
    <property type="component" value="Chromosome 1"/>
</dbReference>
<sequence length="291" mass="33079">MNLKDHLPDQLLQTFQSIIQSDRLSHAYLFSGNYGSFEMALYIAQSQFCEDPQDKLPCGECRACRLVAAGEFSDLKIIEPSGQLIKTDTVRGMLREFSSSGFENQAQFFIIREADKMHSNAANSLLKYIEEPSSHSYMVLLTQEEDKVLPTIKSRTQVFSFPKDFAALSRFLEKKGLLKSQAQLIATLARDYQEAEALASQNKVLELMKDCQHFVSVLSRQENMAYLEVSRLVARCQEKSEQAYVFDILTALLAQSPDRGRAALVSKLYRARQMWLSHVSFQNALEYMVIG</sequence>
<dbReference type="PANTHER" id="PTHR11669">
    <property type="entry name" value="REPLICATION FACTOR C / DNA POLYMERASE III GAMMA-TAU SUBUNIT"/>
    <property type="match status" value="1"/>
</dbReference>
<name>A0A2X3W5Q2_9STRE</name>
<dbReference type="STRING" id="1123303.GCA_000372425_00983"/>
<dbReference type="OrthoDB" id="9810148at2"/>
<protein>
    <submittedName>
        <fullName evidence="1">DNA polymerase III subunit delta</fullName>
        <ecNumber evidence="1">2.7.7.7</ecNumber>
    </submittedName>
</protein>
<dbReference type="PANTHER" id="PTHR11669:SF8">
    <property type="entry name" value="DNA POLYMERASE III SUBUNIT DELTA"/>
    <property type="match status" value="1"/>
</dbReference>
<dbReference type="AlphaFoldDB" id="A0A2X3W5Q2"/>
<dbReference type="NCBIfam" id="NF005581">
    <property type="entry name" value="PRK07276.1"/>
    <property type="match status" value="1"/>
</dbReference>
<dbReference type="EMBL" id="LS483343">
    <property type="protein sequence ID" value="SQF40887.1"/>
    <property type="molecule type" value="Genomic_DNA"/>
</dbReference>
<dbReference type="GO" id="GO:0006261">
    <property type="term" value="P:DNA-templated DNA replication"/>
    <property type="evidence" value="ECO:0007669"/>
    <property type="project" value="TreeGrafter"/>
</dbReference>
<dbReference type="SUPFAM" id="SSF52540">
    <property type="entry name" value="P-loop containing nucleoside triphosphate hydrolases"/>
    <property type="match status" value="1"/>
</dbReference>
<dbReference type="Gene3D" id="3.40.50.300">
    <property type="entry name" value="P-loop containing nucleotide triphosphate hydrolases"/>
    <property type="match status" value="1"/>
</dbReference>
<evidence type="ECO:0000313" key="1">
    <source>
        <dbReference type="EMBL" id="SQF40887.1"/>
    </source>
</evidence>
<organism evidence="1 2">
    <name type="scientific">Streptococcus ferus</name>
    <dbReference type="NCBI Taxonomy" id="1345"/>
    <lineage>
        <taxon>Bacteria</taxon>
        <taxon>Bacillati</taxon>
        <taxon>Bacillota</taxon>
        <taxon>Bacilli</taxon>
        <taxon>Lactobacillales</taxon>
        <taxon>Streptococcaceae</taxon>
        <taxon>Streptococcus</taxon>
    </lineage>
</organism>
<dbReference type="KEGG" id="sfer:NCTC12278_01466"/>
<proteinExistence type="predicted"/>
<keyword evidence="1" id="KW-0548">Nucleotidyltransferase</keyword>
<evidence type="ECO:0000313" key="2">
    <source>
        <dbReference type="Proteomes" id="UP000249495"/>
    </source>
</evidence>
<dbReference type="Pfam" id="PF13177">
    <property type="entry name" value="DNA_pol3_delta2"/>
    <property type="match status" value="1"/>
</dbReference>
<keyword evidence="1" id="KW-0808">Transferase</keyword>
<reference evidence="1 2" key="1">
    <citation type="submission" date="2018-06" db="EMBL/GenBank/DDBJ databases">
        <authorList>
            <consortium name="Pathogen Informatics"/>
            <person name="Doyle S."/>
        </authorList>
    </citation>
    <scope>NUCLEOTIDE SEQUENCE [LARGE SCALE GENOMIC DNA]</scope>
    <source>
        <strain evidence="1 2">NCTC12278</strain>
    </source>
</reference>
<dbReference type="GO" id="GO:0003887">
    <property type="term" value="F:DNA-directed DNA polymerase activity"/>
    <property type="evidence" value="ECO:0007669"/>
    <property type="project" value="UniProtKB-EC"/>
</dbReference>
<dbReference type="InterPro" id="IPR027417">
    <property type="entry name" value="P-loop_NTPase"/>
</dbReference>
<dbReference type="EC" id="2.7.7.7" evidence="1"/>
<dbReference type="InterPro" id="IPR050238">
    <property type="entry name" value="DNA_Rep/Repair_Clamp_Loader"/>
</dbReference>
<gene>
    <name evidence="1" type="primary">dnaX_2</name>
    <name evidence="1" type="ORF">NCTC12278_01466</name>
</gene>